<dbReference type="Proteomes" id="UP000193920">
    <property type="component" value="Unassembled WGS sequence"/>
</dbReference>
<evidence type="ECO:0000313" key="2">
    <source>
        <dbReference type="EMBL" id="ORY46219.1"/>
    </source>
</evidence>
<gene>
    <name evidence="2" type="ORF">LY90DRAFT_15356</name>
</gene>
<dbReference type="AlphaFoldDB" id="A0A1Y2CGR3"/>
<protein>
    <submittedName>
        <fullName evidence="2">Uncharacterized protein</fullName>
    </submittedName>
</protein>
<keyword evidence="3" id="KW-1185">Reference proteome</keyword>
<organism evidence="2 3">
    <name type="scientific">Neocallimastix californiae</name>
    <dbReference type="NCBI Taxonomy" id="1754190"/>
    <lineage>
        <taxon>Eukaryota</taxon>
        <taxon>Fungi</taxon>
        <taxon>Fungi incertae sedis</taxon>
        <taxon>Chytridiomycota</taxon>
        <taxon>Chytridiomycota incertae sedis</taxon>
        <taxon>Neocallimastigomycetes</taxon>
        <taxon>Neocallimastigales</taxon>
        <taxon>Neocallimastigaceae</taxon>
        <taxon>Neocallimastix</taxon>
    </lineage>
</organism>
<dbReference type="EMBL" id="MCOG01000109">
    <property type="protein sequence ID" value="ORY46219.1"/>
    <property type="molecule type" value="Genomic_DNA"/>
</dbReference>
<sequence>MEDYLNFRGTEGDGKKIKKSKYRSMNVFSMIAYYSFLESIFFFQKSLINFKKNFKK</sequence>
<accession>A0A1Y2CGR3</accession>
<evidence type="ECO:0000313" key="3">
    <source>
        <dbReference type="Proteomes" id="UP000193920"/>
    </source>
</evidence>
<evidence type="ECO:0000256" key="1">
    <source>
        <dbReference type="SAM" id="Phobius"/>
    </source>
</evidence>
<keyword evidence="1" id="KW-0472">Membrane</keyword>
<keyword evidence="1" id="KW-0812">Transmembrane</keyword>
<keyword evidence="1" id="KW-1133">Transmembrane helix</keyword>
<reference evidence="2 3" key="1">
    <citation type="submission" date="2016-08" db="EMBL/GenBank/DDBJ databases">
        <title>A Parts List for Fungal Cellulosomes Revealed by Comparative Genomics.</title>
        <authorList>
            <consortium name="DOE Joint Genome Institute"/>
            <person name="Haitjema C.H."/>
            <person name="Gilmore S.P."/>
            <person name="Henske J.K."/>
            <person name="Solomon K.V."/>
            <person name="De Groot R."/>
            <person name="Kuo A."/>
            <person name="Mondo S.J."/>
            <person name="Salamov A.A."/>
            <person name="Labutti K."/>
            <person name="Zhao Z."/>
            <person name="Chiniquy J."/>
            <person name="Barry K."/>
            <person name="Brewer H.M."/>
            <person name="Purvine S.O."/>
            <person name="Wright A.T."/>
            <person name="Boxma B."/>
            <person name="Van Alen T."/>
            <person name="Hackstein J.H."/>
            <person name="Baker S.E."/>
            <person name="Grigoriev I.V."/>
            <person name="O'Malley M.A."/>
        </authorList>
    </citation>
    <scope>NUCLEOTIDE SEQUENCE [LARGE SCALE GENOMIC DNA]</scope>
    <source>
        <strain evidence="2 3">G1</strain>
    </source>
</reference>
<comment type="caution">
    <text evidence="2">The sequence shown here is derived from an EMBL/GenBank/DDBJ whole genome shotgun (WGS) entry which is preliminary data.</text>
</comment>
<feature type="transmembrane region" description="Helical" evidence="1">
    <location>
        <begin position="25"/>
        <end position="43"/>
    </location>
</feature>
<name>A0A1Y2CGR3_9FUNG</name>
<proteinExistence type="predicted"/>